<evidence type="ECO:0000256" key="2">
    <source>
        <dbReference type="ARBA" id="ARBA00023002"/>
    </source>
</evidence>
<dbReference type="Proteomes" id="UP000285190">
    <property type="component" value="Unassembled WGS sequence"/>
</dbReference>
<organism evidence="4 5">
    <name type="scientific">Noviherbaspirillum cavernae</name>
    <dbReference type="NCBI Taxonomy" id="2320862"/>
    <lineage>
        <taxon>Bacteria</taxon>
        <taxon>Pseudomonadati</taxon>
        <taxon>Pseudomonadota</taxon>
        <taxon>Betaproteobacteria</taxon>
        <taxon>Burkholderiales</taxon>
        <taxon>Oxalobacteraceae</taxon>
        <taxon>Noviherbaspirillum</taxon>
    </lineage>
</organism>
<name>A0A418WY45_9BURK</name>
<dbReference type="InterPro" id="IPR010102">
    <property type="entry name" value="Succ_semiAld_DH"/>
</dbReference>
<dbReference type="InterPro" id="IPR016160">
    <property type="entry name" value="Ald_DH_CS_CYS"/>
</dbReference>
<dbReference type="GO" id="GO:0004777">
    <property type="term" value="F:succinate-semialdehyde dehydrogenase (NAD+) activity"/>
    <property type="evidence" value="ECO:0007669"/>
    <property type="project" value="TreeGrafter"/>
</dbReference>
<dbReference type="GO" id="GO:0005829">
    <property type="term" value="C:cytosol"/>
    <property type="evidence" value="ECO:0007669"/>
    <property type="project" value="TreeGrafter"/>
</dbReference>
<dbReference type="InterPro" id="IPR015590">
    <property type="entry name" value="Aldehyde_DH_dom"/>
</dbReference>
<dbReference type="InterPro" id="IPR016161">
    <property type="entry name" value="Ald_DH/histidinol_DH"/>
</dbReference>
<accession>A0A418WY45</accession>
<protein>
    <submittedName>
        <fullName evidence="4">NAD-dependent succinate-semialdehyde dehydrogenase</fullName>
    </submittedName>
</protein>
<keyword evidence="5" id="KW-1185">Reference proteome</keyword>
<keyword evidence="2" id="KW-0560">Oxidoreductase</keyword>
<dbReference type="EMBL" id="QYUN01000002">
    <property type="protein sequence ID" value="RJG05159.1"/>
    <property type="molecule type" value="Genomic_DNA"/>
</dbReference>
<evidence type="ECO:0000259" key="3">
    <source>
        <dbReference type="Pfam" id="PF00171"/>
    </source>
</evidence>
<evidence type="ECO:0000313" key="4">
    <source>
        <dbReference type="EMBL" id="RJG05159.1"/>
    </source>
</evidence>
<dbReference type="InterPro" id="IPR050740">
    <property type="entry name" value="Aldehyde_DH_Superfamily"/>
</dbReference>
<dbReference type="GO" id="GO:0009450">
    <property type="term" value="P:gamma-aminobutyric acid catabolic process"/>
    <property type="evidence" value="ECO:0007669"/>
    <property type="project" value="InterPro"/>
</dbReference>
<reference evidence="4 5" key="1">
    <citation type="submission" date="2018-09" db="EMBL/GenBank/DDBJ databases">
        <authorList>
            <person name="Zhu H."/>
        </authorList>
    </citation>
    <scope>NUCLEOTIDE SEQUENCE [LARGE SCALE GENOMIC DNA]</scope>
    <source>
        <strain evidence="4 5">K2R10-39</strain>
    </source>
</reference>
<dbReference type="Pfam" id="PF00171">
    <property type="entry name" value="Aldedh"/>
    <property type="match status" value="1"/>
</dbReference>
<dbReference type="SUPFAM" id="SSF53720">
    <property type="entry name" value="ALDH-like"/>
    <property type="match status" value="1"/>
</dbReference>
<comment type="similarity">
    <text evidence="1">Belongs to the aldehyde dehydrogenase family.</text>
</comment>
<dbReference type="FunFam" id="3.40.605.10:FF:000005">
    <property type="entry name" value="Succinate-semialdehyde dehydrogenase I"/>
    <property type="match status" value="1"/>
</dbReference>
<dbReference type="CDD" id="cd07103">
    <property type="entry name" value="ALDH_F5_SSADH_GabD"/>
    <property type="match status" value="1"/>
</dbReference>
<dbReference type="InterPro" id="IPR016162">
    <property type="entry name" value="Ald_DH_N"/>
</dbReference>
<evidence type="ECO:0000313" key="5">
    <source>
        <dbReference type="Proteomes" id="UP000285190"/>
    </source>
</evidence>
<dbReference type="PANTHER" id="PTHR43353">
    <property type="entry name" value="SUCCINATE-SEMIALDEHYDE DEHYDROGENASE, MITOCHONDRIAL"/>
    <property type="match status" value="1"/>
</dbReference>
<dbReference type="FunFam" id="3.40.309.10:FF:000004">
    <property type="entry name" value="Succinate-semialdehyde dehydrogenase I"/>
    <property type="match status" value="1"/>
</dbReference>
<dbReference type="Gene3D" id="3.40.605.10">
    <property type="entry name" value="Aldehyde Dehydrogenase, Chain A, domain 1"/>
    <property type="match status" value="1"/>
</dbReference>
<comment type="caution">
    <text evidence="4">The sequence shown here is derived from an EMBL/GenBank/DDBJ whole genome shotgun (WGS) entry which is preliminary data.</text>
</comment>
<dbReference type="PROSITE" id="PS00070">
    <property type="entry name" value="ALDEHYDE_DEHYDR_CYS"/>
    <property type="match status" value="1"/>
</dbReference>
<sequence>MLQAVKGLPKLNDSALLRNQAYLNGAWISGTNAFDVTNPADGVTIASVPNLGAAETQSAIDAANAAFPAWSAKTGKERATVLRKWFDLMIAHADDLAALMTAEQGKPLVEAKGEVVYGASFIEWFAEEAKRVSGDVMSSTWSDKRMVVIRQAIGVCAAITPWNFPIAMITRKVAPAIAAGCTIVIKPAEQTPLSALALAELAHRAGLPAGVINIVTADSERSIEVGKVLCDSPVVRHLSFTGSTPVGRILMQQSAPTVKKLALELGGHAPFIVFEDADLDAAVEGALASKYRNAGQTCVCTNRFYVHESIYDAFVAKLAAGAARIQVGNGFEKGVLQGPLIDEQAVAKVEDHVSDAVAKGAKVLAGGKAHTLGGRFYEPTVLANVTGDMKIMREETFGPVAAVAKFRTEEEVVAAANDTEFGLASYFYSRDIGRVWRVAEKLEYGMVGINTGLISNEVAPFGGVKQSGLGREGSKYGIDEYLEMKYLCMGGI</sequence>
<dbReference type="PANTHER" id="PTHR43353:SF5">
    <property type="entry name" value="SUCCINATE-SEMIALDEHYDE DEHYDROGENASE, MITOCHONDRIAL"/>
    <property type="match status" value="1"/>
</dbReference>
<dbReference type="Gene3D" id="3.40.309.10">
    <property type="entry name" value="Aldehyde Dehydrogenase, Chain A, domain 2"/>
    <property type="match status" value="1"/>
</dbReference>
<feature type="domain" description="Aldehyde dehydrogenase" evidence="3">
    <location>
        <begin position="27"/>
        <end position="486"/>
    </location>
</feature>
<dbReference type="InterPro" id="IPR016163">
    <property type="entry name" value="Ald_DH_C"/>
</dbReference>
<dbReference type="OrthoDB" id="6187633at2"/>
<gene>
    <name evidence="4" type="ORF">D3870_03225</name>
</gene>
<dbReference type="AlphaFoldDB" id="A0A418WY45"/>
<dbReference type="FunFam" id="3.40.605.10:FF:000026">
    <property type="entry name" value="Aldehyde dehydrogenase, putative"/>
    <property type="match status" value="1"/>
</dbReference>
<dbReference type="RefSeq" id="WP_119736620.1">
    <property type="nucleotide sequence ID" value="NZ_QYUN01000002.1"/>
</dbReference>
<dbReference type="NCBIfam" id="TIGR01780">
    <property type="entry name" value="SSADH"/>
    <property type="match status" value="1"/>
</dbReference>
<evidence type="ECO:0000256" key="1">
    <source>
        <dbReference type="ARBA" id="ARBA00009986"/>
    </source>
</evidence>
<proteinExistence type="inferred from homology"/>